<accession>A0ABV2WZ09</accession>
<organism evidence="2 3">
    <name type="scientific">Nocardia rhamnosiphila</name>
    <dbReference type="NCBI Taxonomy" id="426716"/>
    <lineage>
        <taxon>Bacteria</taxon>
        <taxon>Bacillati</taxon>
        <taxon>Actinomycetota</taxon>
        <taxon>Actinomycetes</taxon>
        <taxon>Mycobacteriales</taxon>
        <taxon>Nocardiaceae</taxon>
        <taxon>Nocardia</taxon>
    </lineage>
</organism>
<gene>
    <name evidence="2" type="ORF">ABZ510_30345</name>
</gene>
<sequence length="108" mass="11453">MNTIPSAPDPRELAADRAAQLRAQRDIAEARAEHYAAEVTRRVVDALEASGIPVLELLEGTGISIHRLAQVCDGADCFTVSEVAVLTLAAGVSIRAMFGPVDDAEVIR</sequence>
<evidence type="ECO:0008006" key="4">
    <source>
        <dbReference type="Google" id="ProtNLM"/>
    </source>
</evidence>
<evidence type="ECO:0000313" key="3">
    <source>
        <dbReference type="Proteomes" id="UP001550628"/>
    </source>
</evidence>
<dbReference type="EMBL" id="JBEYBF010000033">
    <property type="protein sequence ID" value="MEU1956134.1"/>
    <property type="molecule type" value="Genomic_DNA"/>
</dbReference>
<protein>
    <recommendedName>
        <fullName evidence="4">Transcriptional regulator</fullName>
    </recommendedName>
</protein>
<keyword evidence="3" id="KW-1185">Reference proteome</keyword>
<evidence type="ECO:0000256" key="1">
    <source>
        <dbReference type="SAM" id="Coils"/>
    </source>
</evidence>
<keyword evidence="1" id="KW-0175">Coiled coil</keyword>
<proteinExistence type="predicted"/>
<reference evidence="2 3" key="1">
    <citation type="submission" date="2024-06" db="EMBL/GenBank/DDBJ databases">
        <title>The Natural Products Discovery Center: Release of the First 8490 Sequenced Strains for Exploring Actinobacteria Biosynthetic Diversity.</title>
        <authorList>
            <person name="Kalkreuter E."/>
            <person name="Kautsar S.A."/>
            <person name="Yang D."/>
            <person name="Bader C.D."/>
            <person name="Teijaro C.N."/>
            <person name="Fluegel L."/>
            <person name="Davis C.M."/>
            <person name="Simpson J.R."/>
            <person name="Lauterbach L."/>
            <person name="Steele A.D."/>
            <person name="Gui C."/>
            <person name="Meng S."/>
            <person name="Li G."/>
            <person name="Viehrig K."/>
            <person name="Ye F."/>
            <person name="Su P."/>
            <person name="Kiefer A.F."/>
            <person name="Nichols A."/>
            <person name="Cepeda A.J."/>
            <person name="Yan W."/>
            <person name="Fan B."/>
            <person name="Jiang Y."/>
            <person name="Adhikari A."/>
            <person name="Zheng C.-J."/>
            <person name="Schuster L."/>
            <person name="Cowan T.M."/>
            <person name="Smanski M.J."/>
            <person name="Chevrette M.G."/>
            <person name="De Carvalho L.P.S."/>
            <person name="Shen B."/>
        </authorList>
    </citation>
    <scope>NUCLEOTIDE SEQUENCE [LARGE SCALE GENOMIC DNA]</scope>
    <source>
        <strain evidence="2 3">NPDC019708</strain>
    </source>
</reference>
<dbReference type="RefSeq" id="WP_356959557.1">
    <property type="nucleotide sequence ID" value="NZ_JBEYBD010000030.1"/>
</dbReference>
<name>A0ABV2WZ09_9NOCA</name>
<evidence type="ECO:0000313" key="2">
    <source>
        <dbReference type="EMBL" id="MEU1956134.1"/>
    </source>
</evidence>
<comment type="caution">
    <text evidence="2">The sequence shown here is derived from an EMBL/GenBank/DDBJ whole genome shotgun (WGS) entry which is preliminary data.</text>
</comment>
<feature type="coiled-coil region" evidence="1">
    <location>
        <begin position="11"/>
        <end position="38"/>
    </location>
</feature>
<dbReference type="Proteomes" id="UP001550628">
    <property type="component" value="Unassembled WGS sequence"/>
</dbReference>